<evidence type="ECO:0000256" key="12">
    <source>
        <dbReference type="NCBIfam" id="TIGR01064"/>
    </source>
</evidence>
<keyword evidence="9 13" id="KW-0460">Magnesium</keyword>
<dbReference type="GO" id="GO:0030955">
    <property type="term" value="F:potassium ion binding"/>
    <property type="evidence" value="ECO:0007669"/>
    <property type="project" value="UniProtKB-UniRule"/>
</dbReference>
<dbReference type="SUPFAM" id="SSF50800">
    <property type="entry name" value="PK beta-barrel domain-like"/>
    <property type="match status" value="1"/>
</dbReference>
<dbReference type="InterPro" id="IPR001697">
    <property type="entry name" value="Pyr_Knase"/>
</dbReference>
<dbReference type="Pfam" id="PF02887">
    <property type="entry name" value="PK_C"/>
    <property type="match status" value="1"/>
</dbReference>
<dbReference type="GO" id="GO:0005524">
    <property type="term" value="F:ATP binding"/>
    <property type="evidence" value="ECO:0007669"/>
    <property type="project" value="UniProtKB-KW"/>
</dbReference>
<evidence type="ECO:0000256" key="9">
    <source>
        <dbReference type="ARBA" id="ARBA00022842"/>
    </source>
</evidence>
<dbReference type="EC" id="2.7.1.40" evidence="3 12"/>
<evidence type="ECO:0000256" key="5">
    <source>
        <dbReference type="ARBA" id="ARBA00022723"/>
    </source>
</evidence>
<dbReference type="SUPFAM" id="SSF52935">
    <property type="entry name" value="PK C-terminal domain-like"/>
    <property type="match status" value="1"/>
</dbReference>
<reference evidence="16 17" key="2">
    <citation type="submission" date="2018-12" db="EMBL/GenBank/DDBJ databases">
        <title>Rhizobacter gummiphilus sp. nov., a rubber-degrading bacterium isolated from the soil of a botanical garden in Japan.</title>
        <authorList>
            <person name="Shunsuke S.S."/>
        </authorList>
    </citation>
    <scope>NUCLEOTIDE SEQUENCE [LARGE SCALE GENOMIC DNA]</scope>
    <source>
        <strain evidence="16 17">S-16</strain>
    </source>
</reference>
<dbReference type="GO" id="GO:0016301">
    <property type="term" value="F:kinase activity"/>
    <property type="evidence" value="ECO:0007669"/>
    <property type="project" value="UniProtKB-KW"/>
</dbReference>
<evidence type="ECO:0000256" key="2">
    <source>
        <dbReference type="ARBA" id="ARBA00008663"/>
    </source>
</evidence>
<dbReference type="AlphaFoldDB" id="A0A3N7HIX0"/>
<name>A0A3N7HIX0_9BURK</name>
<reference evidence="16 17" key="1">
    <citation type="submission" date="2018-08" db="EMBL/GenBank/DDBJ databases">
        <authorList>
            <person name="Khan S.A."/>
            <person name="Jeon C.O."/>
            <person name="Chun B.H."/>
            <person name="Jeong S.E."/>
        </authorList>
    </citation>
    <scope>NUCLEOTIDE SEQUENCE [LARGE SCALE GENOMIC DNA]</scope>
    <source>
        <strain evidence="16 17">S-16</strain>
    </source>
</reference>
<evidence type="ECO:0000256" key="6">
    <source>
        <dbReference type="ARBA" id="ARBA00022741"/>
    </source>
</evidence>
<evidence type="ECO:0000259" key="14">
    <source>
        <dbReference type="Pfam" id="PF00224"/>
    </source>
</evidence>
<comment type="pathway">
    <text evidence="1 13">Carbohydrate degradation; glycolysis; pyruvate from D-glyceraldehyde 3-phosphate: step 5/5.</text>
</comment>
<dbReference type="Gene3D" id="3.20.20.60">
    <property type="entry name" value="Phosphoenolpyruvate-binding domains"/>
    <property type="match status" value="1"/>
</dbReference>
<evidence type="ECO:0000256" key="3">
    <source>
        <dbReference type="ARBA" id="ARBA00012142"/>
    </source>
</evidence>
<dbReference type="PRINTS" id="PR01050">
    <property type="entry name" value="PYRUVTKNASE"/>
</dbReference>
<sequence>MTSTSIVATIGPATRNAAALQQLHAAGMSVARLNGSHADLNWHRETIQLLRTVIPDVPILLDIPGRKIRTTLLAHEPSFAEGEEIVLTTDADYRGHDKVPVNYDELHLKLRPGVSIYADDGTLAFEVIGISGRDIRLRAKAGGTLRSRKGINVPELDLGRSLLTPRDETMVAFCKETGVDFVGISFVEGADHVQAIRNLINGASPRIVAKVENRGGLDHLEEIAAASDVIMIDRGDLSVETGLDEVSVHQKRIIQVARQYARPVIVATELLHSMIDNPLPTKAEIGDITNAILDGAAAVMLSGETAIGKYPVLCVSRLRSIATAAETYAQRQREARPAGLLAKEREFAQAIRLLAHSNEVDKVVVSSRTGVAARLVAMERIGLPVIAITDDASLARSLRLLPGTTPVVLARDDLHALDAGELVAALQAHGVVDEKDTLLLGRFSATGGSAHTWIQTHQGLGLPLPLVAQSEVEA</sequence>
<dbReference type="InterPro" id="IPR015795">
    <property type="entry name" value="Pyrv_Knase_C"/>
</dbReference>
<protein>
    <recommendedName>
        <fullName evidence="3 12">Pyruvate kinase</fullName>
        <ecNumber evidence="3 12">2.7.1.40</ecNumber>
    </recommendedName>
</protein>
<dbReference type="InterPro" id="IPR015793">
    <property type="entry name" value="Pyrv_Knase_brl"/>
</dbReference>
<dbReference type="GO" id="GO:0000287">
    <property type="term" value="F:magnesium ion binding"/>
    <property type="evidence" value="ECO:0007669"/>
    <property type="project" value="UniProtKB-UniRule"/>
</dbReference>
<evidence type="ECO:0000313" key="16">
    <source>
        <dbReference type="EMBL" id="RQP21990.1"/>
    </source>
</evidence>
<evidence type="ECO:0000256" key="10">
    <source>
        <dbReference type="ARBA" id="ARBA00023152"/>
    </source>
</evidence>
<keyword evidence="17" id="KW-1185">Reference proteome</keyword>
<dbReference type="NCBIfam" id="TIGR01064">
    <property type="entry name" value="pyruv_kin"/>
    <property type="match status" value="1"/>
</dbReference>
<keyword evidence="6" id="KW-0547">Nucleotide-binding</keyword>
<keyword evidence="11 16" id="KW-0670">Pyruvate</keyword>
<comment type="similarity">
    <text evidence="2 13">Belongs to the pyruvate kinase family.</text>
</comment>
<evidence type="ECO:0000256" key="8">
    <source>
        <dbReference type="ARBA" id="ARBA00022840"/>
    </source>
</evidence>
<evidence type="ECO:0000256" key="7">
    <source>
        <dbReference type="ARBA" id="ARBA00022777"/>
    </source>
</evidence>
<organism evidence="16 17">
    <name type="scientific">Piscinibacter terrae</name>
    <dbReference type="NCBI Taxonomy" id="2496871"/>
    <lineage>
        <taxon>Bacteria</taxon>
        <taxon>Pseudomonadati</taxon>
        <taxon>Pseudomonadota</taxon>
        <taxon>Betaproteobacteria</taxon>
        <taxon>Burkholderiales</taxon>
        <taxon>Sphaerotilaceae</taxon>
        <taxon>Piscinibacter</taxon>
    </lineage>
</organism>
<dbReference type="Proteomes" id="UP000267464">
    <property type="component" value="Unassembled WGS sequence"/>
</dbReference>
<dbReference type="InterPro" id="IPR040442">
    <property type="entry name" value="Pyrv_kinase-like_dom_sf"/>
</dbReference>
<evidence type="ECO:0000256" key="1">
    <source>
        <dbReference type="ARBA" id="ARBA00004997"/>
    </source>
</evidence>
<dbReference type="Pfam" id="PF00224">
    <property type="entry name" value="PK"/>
    <property type="match status" value="1"/>
</dbReference>
<feature type="domain" description="Pyruvate kinase C-terminal" evidence="15">
    <location>
        <begin position="348"/>
        <end position="439"/>
    </location>
</feature>
<evidence type="ECO:0000256" key="4">
    <source>
        <dbReference type="ARBA" id="ARBA00022679"/>
    </source>
</evidence>
<keyword evidence="5" id="KW-0479">Metal-binding</keyword>
<dbReference type="InterPro" id="IPR015806">
    <property type="entry name" value="Pyrv_Knase_insert_dom_sf"/>
</dbReference>
<evidence type="ECO:0000259" key="15">
    <source>
        <dbReference type="Pfam" id="PF02887"/>
    </source>
</evidence>
<proteinExistence type="inferred from homology"/>
<evidence type="ECO:0000313" key="17">
    <source>
        <dbReference type="Proteomes" id="UP000267464"/>
    </source>
</evidence>
<dbReference type="InterPro" id="IPR011037">
    <property type="entry name" value="Pyrv_Knase-like_insert_dom_sf"/>
</dbReference>
<evidence type="ECO:0000256" key="13">
    <source>
        <dbReference type="RuleBase" id="RU000504"/>
    </source>
</evidence>
<evidence type="ECO:0000256" key="11">
    <source>
        <dbReference type="ARBA" id="ARBA00023317"/>
    </source>
</evidence>
<dbReference type="Gene3D" id="3.40.1380.20">
    <property type="entry name" value="Pyruvate kinase, C-terminal domain"/>
    <property type="match status" value="1"/>
</dbReference>
<dbReference type="RefSeq" id="WP_124543368.1">
    <property type="nucleotide sequence ID" value="NZ_QUSW01000009.1"/>
</dbReference>
<keyword evidence="7 13" id="KW-0418">Kinase</keyword>
<dbReference type="UniPathway" id="UPA00109">
    <property type="reaction ID" value="UER00188"/>
</dbReference>
<dbReference type="InterPro" id="IPR015813">
    <property type="entry name" value="Pyrv/PenolPyrv_kinase-like_dom"/>
</dbReference>
<dbReference type="GO" id="GO:0004743">
    <property type="term" value="F:pyruvate kinase activity"/>
    <property type="evidence" value="ECO:0007669"/>
    <property type="project" value="UniProtKB-UniRule"/>
</dbReference>
<accession>A0A3N7HIX0</accession>
<dbReference type="PANTHER" id="PTHR11817">
    <property type="entry name" value="PYRUVATE KINASE"/>
    <property type="match status" value="1"/>
</dbReference>
<dbReference type="Gene3D" id="2.40.33.10">
    <property type="entry name" value="PK beta-barrel domain-like"/>
    <property type="match status" value="1"/>
</dbReference>
<feature type="domain" description="Pyruvate kinase barrel" evidence="14">
    <location>
        <begin position="2"/>
        <end position="315"/>
    </location>
</feature>
<comment type="catalytic activity">
    <reaction evidence="13">
        <text>pyruvate + ATP = phosphoenolpyruvate + ADP + H(+)</text>
        <dbReference type="Rhea" id="RHEA:18157"/>
        <dbReference type="ChEBI" id="CHEBI:15361"/>
        <dbReference type="ChEBI" id="CHEBI:15378"/>
        <dbReference type="ChEBI" id="CHEBI:30616"/>
        <dbReference type="ChEBI" id="CHEBI:58702"/>
        <dbReference type="ChEBI" id="CHEBI:456216"/>
        <dbReference type="EC" id="2.7.1.40"/>
    </reaction>
</comment>
<keyword evidence="4 13" id="KW-0808">Transferase</keyword>
<dbReference type="EMBL" id="QUSW01000009">
    <property type="protein sequence ID" value="RQP21990.1"/>
    <property type="molecule type" value="Genomic_DNA"/>
</dbReference>
<keyword evidence="8" id="KW-0067">ATP-binding</keyword>
<dbReference type="OrthoDB" id="9812123at2"/>
<comment type="caution">
    <text evidence="16">The sequence shown here is derived from an EMBL/GenBank/DDBJ whole genome shotgun (WGS) entry which is preliminary data.</text>
</comment>
<keyword evidence="10 13" id="KW-0324">Glycolysis</keyword>
<dbReference type="InterPro" id="IPR036918">
    <property type="entry name" value="Pyrv_Knase_C_sf"/>
</dbReference>
<gene>
    <name evidence="16" type="primary">pyk</name>
    <name evidence="16" type="ORF">DZC73_26355</name>
</gene>
<dbReference type="SUPFAM" id="SSF51621">
    <property type="entry name" value="Phosphoenolpyruvate/pyruvate domain"/>
    <property type="match status" value="1"/>
</dbReference>